<feature type="domain" description="AP2/ERF" evidence="10">
    <location>
        <begin position="143"/>
        <end position="201"/>
    </location>
</feature>
<name>A0ABD1URD3_9LAMI</name>
<keyword evidence="2" id="KW-0936">Ethylene signaling pathway</keyword>
<keyword evidence="7" id="KW-0804">Transcription</keyword>
<evidence type="ECO:0000313" key="11">
    <source>
        <dbReference type="EMBL" id="KAL2526998.1"/>
    </source>
</evidence>
<protein>
    <submittedName>
        <fullName evidence="11">Ethylene-responsive transcription factor</fullName>
    </submittedName>
</protein>
<comment type="subcellular location">
    <subcellularLocation>
        <location evidence="1">Nucleus</location>
    </subcellularLocation>
</comment>
<feature type="region of interest" description="Disordered" evidence="9">
    <location>
        <begin position="205"/>
        <end position="259"/>
    </location>
</feature>
<dbReference type="PROSITE" id="PS51032">
    <property type="entry name" value="AP2_ERF"/>
    <property type="match status" value="1"/>
</dbReference>
<dbReference type="AlphaFoldDB" id="A0ABD1URD3"/>
<evidence type="ECO:0000256" key="6">
    <source>
        <dbReference type="ARBA" id="ARBA00023159"/>
    </source>
</evidence>
<dbReference type="InterPro" id="IPR044808">
    <property type="entry name" value="ERF_plant"/>
</dbReference>
<keyword evidence="5" id="KW-0238">DNA-binding</keyword>
<evidence type="ECO:0000256" key="3">
    <source>
        <dbReference type="ARBA" id="ARBA00022821"/>
    </source>
</evidence>
<dbReference type="InterPro" id="IPR001471">
    <property type="entry name" value="AP2/ERF_dom"/>
</dbReference>
<keyword evidence="12" id="KW-1185">Reference proteome</keyword>
<dbReference type="InterPro" id="IPR016177">
    <property type="entry name" value="DNA-bd_dom_sf"/>
</dbReference>
<proteinExistence type="predicted"/>
<evidence type="ECO:0000256" key="2">
    <source>
        <dbReference type="ARBA" id="ARBA00022745"/>
    </source>
</evidence>
<evidence type="ECO:0000259" key="10">
    <source>
        <dbReference type="PROSITE" id="PS51032"/>
    </source>
</evidence>
<evidence type="ECO:0000313" key="12">
    <source>
        <dbReference type="Proteomes" id="UP001604336"/>
    </source>
</evidence>
<dbReference type="SUPFAM" id="SSF54171">
    <property type="entry name" value="DNA-binding domain"/>
    <property type="match status" value="1"/>
</dbReference>
<keyword evidence="4" id="KW-0805">Transcription regulation</keyword>
<organism evidence="11 12">
    <name type="scientific">Abeliophyllum distichum</name>
    <dbReference type="NCBI Taxonomy" id="126358"/>
    <lineage>
        <taxon>Eukaryota</taxon>
        <taxon>Viridiplantae</taxon>
        <taxon>Streptophyta</taxon>
        <taxon>Embryophyta</taxon>
        <taxon>Tracheophyta</taxon>
        <taxon>Spermatophyta</taxon>
        <taxon>Magnoliopsida</taxon>
        <taxon>eudicotyledons</taxon>
        <taxon>Gunneridae</taxon>
        <taxon>Pentapetalae</taxon>
        <taxon>asterids</taxon>
        <taxon>lamiids</taxon>
        <taxon>Lamiales</taxon>
        <taxon>Oleaceae</taxon>
        <taxon>Forsythieae</taxon>
        <taxon>Abeliophyllum</taxon>
    </lineage>
</organism>
<comment type="caution">
    <text evidence="11">The sequence shown here is derived from an EMBL/GenBank/DDBJ whole genome shotgun (WGS) entry which is preliminary data.</text>
</comment>
<dbReference type="FunFam" id="3.30.730.10:FF:000001">
    <property type="entry name" value="Ethylene-responsive transcription factor 2"/>
    <property type="match status" value="1"/>
</dbReference>
<keyword evidence="8" id="KW-0539">Nucleus</keyword>
<sequence>MASSDSSTQLEIIRQHLLDDFAFMENYCPESQISRTSSSSSSLISDITTDSSFFNPNFSFENKNNTRESLEYSGFFSSKIDYDYSEFETKPVKQTNFCERKPLLNISIPQVKKMEWENTTNNGVFETVKVVEKKVQDSGERKHYRGVRQRPWGKFAAEIRDPNRKGTRVWLGTFDTAVEAAKAYDRAAFKLRGSKAIVNFPLEITNSNTPPENEPPVKACRKRDREDESPERETKVVKREEVEEAKIDSGRATPAVPLTPSSWMAVWDSGDMKGIFDVPPLSPLSPHPSLGYSRLTVN</sequence>
<reference evidence="12" key="1">
    <citation type="submission" date="2024-07" db="EMBL/GenBank/DDBJ databases">
        <title>Two chromosome-level genome assemblies of Korean endemic species Abeliophyllum distichum and Forsythia ovata (Oleaceae).</title>
        <authorList>
            <person name="Jang H."/>
        </authorList>
    </citation>
    <scope>NUCLEOTIDE SEQUENCE [LARGE SCALE GENOMIC DNA]</scope>
</reference>
<dbReference type="InterPro" id="IPR036955">
    <property type="entry name" value="AP2/ERF_dom_sf"/>
</dbReference>
<gene>
    <name evidence="11" type="ORF">Adt_12052</name>
</gene>
<evidence type="ECO:0000256" key="1">
    <source>
        <dbReference type="ARBA" id="ARBA00004123"/>
    </source>
</evidence>
<evidence type="ECO:0000256" key="9">
    <source>
        <dbReference type="SAM" id="MobiDB-lite"/>
    </source>
</evidence>
<dbReference type="EMBL" id="JBFOLK010000003">
    <property type="protein sequence ID" value="KAL2526998.1"/>
    <property type="molecule type" value="Genomic_DNA"/>
</dbReference>
<dbReference type="GO" id="GO:0006952">
    <property type="term" value="P:defense response"/>
    <property type="evidence" value="ECO:0007669"/>
    <property type="project" value="UniProtKB-KW"/>
</dbReference>
<dbReference type="PANTHER" id="PTHR31190:SF499">
    <property type="entry name" value="ETHYLENE-RESPONSIVE TRANSCRIPTION FACTOR ERF105"/>
    <property type="match status" value="1"/>
</dbReference>
<evidence type="ECO:0000256" key="5">
    <source>
        <dbReference type="ARBA" id="ARBA00023125"/>
    </source>
</evidence>
<dbReference type="Gene3D" id="3.30.730.10">
    <property type="entry name" value="AP2/ERF domain"/>
    <property type="match status" value="1"/>
</dbReference>
<dbReference type="GO" id="GO:0000976">
    <property type="term" value="F:transcription cis-regulatory region binding"/>
    <property type="evidence" value="ECO:0007669"/>
    <property type="project" value="UniProtKB-ARBA"/>
</dbReference>
<evidence type="ECO:0000256" key="4">
    <source>
        <dbReference type="ARBA" id="ARBA00023015"/>
    </source>
</evidence>
<dbReference type="SMART" id="SM00380">
    <property type="entry name" value="AP2"/>
    <property type="match status" value="1"/>
</dbReference>
<keyword evidence="3" id="KW-0611">Plant defense</keyword>
<dbReference type="PRINTS" id="PR00367">
    <property type="entry name" value="ETHRSPELEMNT"/>
</dbReference>
<accession>A0ABD1URD3</accession>
<dbReference type="PANTHER" id="PTHR31190">
    <property type="entry name" value="DNA-BINDING DOMAIN"/>
    <property type="match status" value="1"/>
</dbReference>
<feature type="compositionally biased region" description="Basic and acidic residues" evidence="9">
    <location>
        <begin position="223"/>
        <end position="249"/>
    </location>
</feature>
<dbReference type="Proteomes" id="UP001604336">
    <property type="component" value="Unassembled WGS sequence"/>
</dbReference>
<evidence type="ECO:0000256" key="7">
    <source>
        <dbReference type="ARBA" id="ARBA00023163"/>
    </source>
</evidence>
<dbReference type="GO" id="GO:0005634">
    <property type="term" value="C:nucleus"/>
    <property type="evidence" value="ECO:0007669"/>
    <property type="project" value="UniProtKB-SubCell"/>
</dbReference>
<evidence type="ECO:0000256" key="8">
    <source>
        <dbReference type="ARBA" id="ARBA00023242"/>
    </source>
</evidence>
<dbReference type="Pfam" id="PF00847">
    <property type="entry name" value="AP2"/>
    <property type="match status" value="1"/>
</dbReference>
<dbReference type="GO" id="GO:0009873">
    <property type="term" value="P:ethylene-activated signaling pathway"/>
    <property type="evidence" value="ECO:0007669"/>
    <property type="project" value="UniProtKB-KW"/>
</dbReference>
<dbReference type="CDD" id="cd00018">
    <property type="entry name" value="AP2"/>
    <property type="match status" value="1"/>
</dbReference>
<keyword evidence="6" id="KW-0010">Activator</keyword>